<proteinExistence type="predicted"/>
<feature type="compositionally biased region" description="Acidic residues" evidence="1">
    <location>
        <begin position="532"/>
        <end position="548"/>
    </location>
</feature>
<feature type="compositionally biased region" description="Polar residues" evidence="1">
    <location>
        <begin position="378"/>
        <end position="410"/>
    </location>
</feature>
<feature type="compositionally biased region" description="Polar residues" evidence="1">
    <location>
        <begin position="422"/>
        <end position="440"/>
    </location>
</feature>
<sequence>MGENNDFRNFHDRQNGPDFKDRPTNGGSIRRRLQRNFNIDVQDDPFNDISFTRPASYNLENLNQNNQRQQNEEYPSLPNLTRQEVDDPYSYSTRRVSENDIATQGYSTLPVRRRNRNQHSTNTEHANEELAENILESFMDAQNEGVISMSSIRDRAIRRKKRQVNNRDSKAEMENFWSNIGSNSKDENKTDFLPHVVSRGRKKSITINSEEYFFSDENESSSNELELTGTKPPNRNLDNAQDDEHPHASVVKRRKKTPPENRLSADISFWDNIPSNDRVNESVISNQNTTDQSCDITLTNENQEVLSSTNQNTDVPSNGITLTNQHQELQSRGASLSNENPPVEDTTFSELASQLLGEPEIQVFGDSETILQHKQTDFGQTETTGNLLSPTKETENSGTTKRTFLSSVSHDIQPPSPRRRSSTNTGVANGTTQKGNRNSTVEMEEFWNEVAMRSQSQENLIESSSSDKETTVQSNQLCTDHLKVDDTASNKSPRVQRRSPAVIRRKKRNTEYRNSQAAMDDFWNAIVVHDDQDDSMSDEDGEENEEDDVVRRERPCSFLSVESKGRSSNRNSRGDMEEYWSHVVKESEQQKQEGGEQQQEEDAHGGGERVTSVKSRAQESSDEEIEESPIIKLRRRRKSRIDYRNSRADLEDFWNEITTTENEEKIEDEKSFDIDVDVKEKQQEIESAIKDAKVTKVSSKLLQPAPLLEDSTVVLRNKMKNEFNSNRNSRADLEDFWNEITTTENEEKIKDEKSFDIDVDVKEKQHEIESAIEDATSPMFKLFPPLLDTEREETFYRADVDDVEQQAQVSLLDVSGENSIIRRKKKKDANESQRNSRAEVENFWNEIANDGKPTVDNDAPSQPKVIIVDSLDDNSLGLPSRRRPSELRNSQAEIEKFWTEARIRTAAEKLESEETMTVVKRRASEGDMLRDDVRNSRADLEDFWNEITTTENEENIENEKSFDIDVDVKEKQQNVDVEPPQDKSLLDVPVRRRRSDFRNSDADIERFWTEAHIRTAAEKLATEETAVIKRNKTKEDAGESKNDRGKIRNSRLLDEDFWSSFDFENIEEAERKFKDIENDNNKVSPKQSQKQSVGKLKDDIPLESDGDGESSLDESPTNSYMQRWDDDDNSQ</sequence>
<reference evidence="2" key="1">
    <citation type="submission" date="2021-01" db="UniProtKB">
        <authorList>
            <consortium name="EnsemblMetazoa"/>
        </authorList>
    </citation>
    <scope>IDENTIFICATION</scope>
</reference>
<feature type="region of interest" description="Disordered" evidence="1">
    <location>
        <begin position="1073"/>
        <end position="1131"/>
    </location>
</feature>
<feature type="region of interest" description="Disordered" evidence="1">
    <location>
        <begin position="532"/>
        <end position="630"/>
    </location>
</feature>
<feature type="compositionally biased region" description="Polar residues" evidence="1">
    <location>
        <begin position="1081"/>
        <end position="1092"/>
    </location>
</feature>
<feature type="compositionally biased region" description="Basic and acidic residues" evidence="1">
    <location>
        <begin position="1033"/>
        <end position="1049"/>
    </location>
</feature>
<feature type="region of interest" description="Disordered" evidence="1">
    <location>
        <begin position="1021"/>
        <end position="1049"/>
    </location>
</feature>
<keyword evidence="3" id="KW-1185">Reference proteome</keyword>
<protein>
    <submittedName>
        <fullName evidence="2">Uncharacterized protein</fullName>
    </submittedName>
</protein>
<feature type="region of interest" description="Disordered" evidence="1">
    <location>
        <begin position="378"/>
        <end position="440"/>
    </location>
</feature>
<organism evidence="2 3">
    <name type="scientific">Clytia hemisphaerica</name>
    <dbReference type="NCBI Taxonomy" id="252671"/>
    <lineage>
        <taxon>Eukaryota</taxon>
        <taxon>Metazoa</taxon>
        <taxon>Cnidaria</taxon>
        <taxon>Hydrozoa</taxon>
        <taxon>Hydroidolina</taxon>
        <taxon>Leptothecata</taxon>
        <taxon>Obeliida</taxon>
        <taxon>Clytiidae</taxon>
        <taxon>Clytia</taxon>
    </lineage>
</organism>
<dbReference type="EnsemblMetazoa" id="CLYHEMT004153.5">
    <property type="protein sequence ID" value="CLYHEMP004153.5"/>
    <property type="gene ID" value="CLYHEMG004153"/>
</dbReference>
<feature type="region of interest" description="Disordered" evidence="1">
    <location>
        <begin position="453"/>
        <end position="516"/>
    </location>
</feature>
<dbReference type="AlphaFoldDB" id="A0A7M5UTB2"/>
<feature type="compositionally biased region" description="Acidic residues" evidence="1">
    <location>
        <begin position="1101"/>
        <end position="1112"/>
    </location>
</feature>
<evidence type="ECO:0000256" key="1">
    <source>
        <dbReference type="SAM" id="MobiDB-lite"/>
    </source>
</evidence>
<feature type="compositionally biased region" description="Basic and acidic residues" evidence="1">
    <location>
        <begin position="572"/>
        <end position="594"/>
    </location>
</feature>
<feature type="region of interest" description="Disordered" evidence="1">
    <location>
        <begin position="1"/>
        <end position="30"/>
    </location>
</feature>
<dbReference type="Proteomes" id="UP000594262">
    <property type="component" value="Unplaced"/>
</dbReference>
<feature type="compositionally biased region" description="Basic and acidic residues" evidence="1">
    <location>
        <begin position="1"/>
        <end position="23"/>
    </location>
</feature>
<accession>A0A7M5UTB2</accession>
<feature type="compositionally biased region" description="Polar residues" evidence="1">
    <location>
        <begin position="453"/>
        <end position="464"/>
    </location>
</feature>
<name>A0A7M5UTB2_9CNID</name>
<feature type="region of interest" description="Disordered" evidence="1">
    <location>
        <begin position="66"/>
        <end position="85"/>
    </location>
</feature>
<feature type="region of interest" description="Disordered" evidence="1">
    <location>
        <begin position="215"/>
        <end position="263"/>
    </location>
</feature>
<evidence type="ECO:0000313" key="2">
    <source>
        <dbReference type="EnsemblMetazoa" id="CLYHEMP004153.5"/>
    </source>
</evidence>
<evidence type="ECO:0000313" key="3">
    <source>
        <dbReference type="Proteomes" id="UP000594262"/>
    </source>
</evidence>